<evidence type="ECO:0008006" key="4">
    <source>
        <dbReference type="Google" id="ProtNLM"/>
    </source>
</evidence>
<dbReference type="RefSeq" id="WP_015949287.1">
    <property type="nucleotide sequence ID" value="NC_011768.1"/>
</dbReference>
<dbReference type="KEGG" id="dal:Dalk_4570"/>
<evidence type="ECO:0000313" key="3">
    <source>
        <dbReference type="Proteomes" id="UP000000739"/>
    </source>
</evidence>
<name>B8FNG7_DESAL</name>
<dbReference type="InterPro" id="IPR048683">
    <property type="entry name" value="Sf6_terminase"/>
</dbReference>
<organism evidence="2 3">
    <name type="scientific">Desulfatibacillum aliphaticivorans</name>
    <dbReference type="NCBI Taxonomy" id="218208"/>
    <lineage>
        <taxon>Bacteria</taxon>
        <taxon>Pseudomonadati</taxon>
        <taxon>Thermodesulfobacteriota</taxon>
        <taxon>Desulfobacteria</taxon>
        <taxon>Desulfobacterales</taxon>
        <taxon>Desulfatibacillaceae</taxon>
        <taxon>Desulfatibacillum</taxon>
    </lineage>
</organism>
<dbReference type="HOGENOM" id="CLU_1388273_0_0_7"/>
<protein>
    <recommendedName>
        <fullName evidence="4">Terminase small subunit protein</fullName>
    </recommendedName>
</protein>
<dbReference type="Pfam" id="PF20901">
    <property type="entry name" value="Sf6_terminase"/>
    <property type="match status" value="1"/>
</dbReference>
<dbReference type="Gene3D" id="1.10.10.60">
    <property type="entry name" value="Homeodomain-like"/>
    <property type="match status" value="1"/>
</dbReference>
<dbReference type="Proteomes" id="UP000000739">
    <property type="component" value="Chromosome"/>
</dbReference>
<dbReference type="eggNOG" id="ENOG5032T8S">
    <property type="taxonomic scope" value="Bacteria"/>
</dbReference>
<dbReference type="AlphaFoldDB" id="B8FNG7"/>
<keyword evidence="3" id="KW-1185">Reference proteome</keyword>
<evidence type="ECO:0000313" key="2">
    <source>
        <dbReference type="EMBL" id="ACL06248.1"/>
    </source>
</evidence>
<accession>B8FNG7</accession>
<feature type="region of interest" description="Disordered" evidence="1">
    <location>
        <begin position="161"/>
        <end position="182"/>
    </location>
</feature>
<dbReference type="EMBL" id="CP001322">
    <property type="protein sequence ID" value="ACL06248.1"/>
    <property type="molecule type" value="Genomic_DNA"/>
</dbReference>
<evidence type="ECO:0000256" key="1">
    <source>
        <dbReference type="SAM" id="MobiDB-lite"/>
    </source>
</evidence>
<gene>
    <name evidence="2" type="ordered locus">Dalk_4570</name>
</gene>
<sequence>MAAGRPSAYTDEIAETICERIASGESVQSITSDEDMPSSAMVYRWLADARYSKFREMYTRARERQADFFADEIITIADTEDNPKKAAVRVQARQWAASKLKPRKYGDRIDVHQQGTVTHTIAPDMIEGLKQIAAKFSQGLLTQDAQEAEIIEIEPDLLAMPDQKSQSGADTGDCDQLETISPEELVNCTVGGESKD</sequence>
<reference evidence="2 3" key="1">
    <citation type="journal article" date="2012" name="Environ. Microbiol.">
        <title>The genome sequence of Desulfatibacillum alkenivorans AK-01: a blueprint for anaerobic alkane oxidation.</title>
        <authorList>
            <person name="Callaghan A.V."/>
            <person name="Morris B.E."/>
            <person name="Pereira I.A."/>
            <person name="McInerney M.J."/>
            <person name="Austin R.N."/>
            <person name="Groves J.T."/>
            <person name="Kukor J.J."/>
            <person name="Suflita J.M."/>
            <person name="Young L.Y."/>
            <person name="Zylstra G.J."/>
            <person name="Wawrik B."/>
        </authorList>
    </citation>
    <scope>NUCLEOTIDE SEQUENCE [LARGE SCALE GENOMIC DNA]</scope>
    <source>
        <strain evidence="2 3">AK-01</strain>
    </source>
</reference>
<proteinExistence type="predicted"/>